<dbReference type="GO" id="GO:0000922">
    <property type="term" value="C:spindle pole"/>
    <property type="evidence" value="ECO:0007669"/>
    <property type="project" value="TreeGrafter"/>
</dbReference>
<evidence type="ECO:0000313" key="6">
    <source>
        <dbReference type="Proteomes" id="UP001460270"/>
    </source>
</evidence>
<dbReference type="InterPro" id="IPR018302">
    <property type="entry name" value="CenpF/LEK1_Rb-prot-bd"/>
</dbReference>
<dbReference type="PANTHER" id="PTHR18874:SF10">
    <property type="entry name" value="CENTROMERE PROTEIN F"/>
    <property type="match status" value="1"/>
</dbReference>
<feature type="region of interest" description="Disordered" evidence="2">
    <location>
        <begin position="324"/>
        <end position="414"/>
    </location>
</feature>
<dbReference type="Pfam" id="PF10481">
    <property type="entry name" value="CENP-F_N"/>
    <property type="match status" value="1"/>
</dbReference>
<evidence type="ECO:0000259" key="4">
    <source>
        <dbReference type="Pfam" id="PF10490"/>
    </source>
</evidence>
<dbReference type="GO" id="GO:0070840">
    <property type="term" value="F:dynein complex binding"/>
    <property type="evidence" value="ECO:0007669"/>
    <property type="project" value="TreeGrafter"/>
</dbReference>
<feature type="compositionally biased region" description="Basic and acidic residues" evidence="2">
    <location>
        <begin position="1128"/>
        <end position="1141"/>
    </location>
</feature>
<keyword evidence="6" id="KW-1185">Reference proteome</keyword>
<dbReference type="GO" id="GO:0005634">
    <property type="term" value="C:nucleus"/>
    <property type="evidence" value="ECO:0007669"/>
    <property type="project" value="TreeGrafter"/>
</dbReference>
<feature type="compositionally biased region" description="Basic and acidic residues" evidence="2">
    <location>
        <begin position="623"/>
        <end position="642"/>
    </location>
</feature>
<name>A0AAW0PQ10_9GOBI</name>
<organism evidence="5 6">
    <name type="scientific">Mugilogobius chulae</name>
    <name type="common">yellowstripe goby</name>
    <dbReference type="NCBI Taxonomy" id="88201"/>
    <lineage>
        <taxon>Eukaryota</taxon>
        <taxon>Metazoa</taxon>
        <taxon>Chordata</taxon>
        <taxon>Craniata</taxon>
        <taxon>Vertebrata</taxon>
        <taxon>Euteleostomi</taxon>
        <taxon>Actinopterygii</taxon>
        <taxon>Neopterygii</taxon>
        <taxon>Teleostei</taxon>
        <taxon>Neoteleostei</taxon>
        <taxon>Acanthomorphata</taxon>
        <taxon>Gobiaria</taxon>
        <taxon>Gobiiformes</taxon>
        <taxon>Gobioidei</taxon>
        <taxon>Gobiidae</taxon>
        <taxon>Gobionellinae</taxon>
        <taxon>Mugilogobius</taxon>
    </lineage>
</organism>
<dbReference type="PANTHER" id="PTHR18874">
    <property type="entry name" value="CMF/LEK/CENP CELL DIVISION-RELATED"/>
    <property type="match status" value="1"/>
</dbReference>
<dbReference type="Proteomes" id="UP001460270">
    <property type="component" value="Unassembled WGS sequence"/>
</dbReference>
<dbReference type="GO" id="GO:0000775">
    <property type="term" value="C:chromosome, centromeric region"/>
    <property type="evidence" value="ECO:0007669"/>
    <property type="project" value="InterPro"/>
</dbReference>
<feature type="region of interest" description="Disordered" evidence="2">
    <location>
        <begin position="1118"/>
        <end position="1154"/>
    </location>
</feature>
<reference evidence="6" key="1">
    <citation type="submission" date="2024-04" db="EMBL/GenBank/DDBJ databases">
        <title>Salinicola lusitanus LLJ914,a marine bacterium isolated from the Okinawa Trough.</title>
        <authorList>
            <person name="Li J."/>
        </authorList>
    </citation>
    <scope>NUCLEOTIDE SEQUENCE [LARGE SCALE GENOMIC DNA]</scope>
</reference>
<dbReference type="GO" id="GO:0000278">
    <property type="term" value="P:mitotic cell cycle"/>
    <property type="evidence" value="ECO:0007669"/>
    <property type="project" value="TreeGrafter"/>
</dbReference>
<feature type="compositionally biased region" description="Basic and acidic residues" evidence="2">
    <location>
        <begin position="512"/>
        <end position="524"/>
    </location>
</feature>
<feature type="coiled-coil region" evidence="1">
    <location>
        <begin position="209"/>
        <end position="250"/>
    </location>
</feature>
<sequence length="1328" mass="151354">MLAGKAYMERHNQVAGIVYRNICAEYGLETPSSKWETPPKVVENDRAKILWDFQIQTDRMVMANQPDIVVVDKEQRRAVVVDVAIPSDGNIRRKEHEKLEKYQGLREELEKAWKVKATVVPVVIGALGAVTPKLDEWLQHIPGSTSGISVQKSAVLGTARILRRTLKLPGLWPGEMSWAEEDWTVGLSGKVLQKVKELQVHHERLFRENKQKQLLLDNIQSNLEKQTAKYEEACVELQSSHRELQRVQEEAKTAITSKERLSLDLQSKQAQVCSLEGQLDAARTFSNKLTQEVKRLEAELEKLQNSTKASETTLFSTPCWSTSPWELSGSRKEERHGNREEGKTQGLHVRRLQFSDKSSGSLPREQPRGAPHRQAPDVFSTPSAAFPWERDEARPTARRPTPVSPKMPNSDDLSQSHVQQDLCAKINSPKDSETELQTLSTLQNEVAQNKKELSAKEISLQRLRDELSMAHTRISQEGERTSTAEQKSKHLQEELKCQRQNAESSRVQHQQRTKELEKQHQRDLQEFQKERQFMERQHQQEINKFNQELAQARAQHNALQAQLDKEFAQKQALVKDLDTLKEKLKWTEGQLQQSQKKEVQTQAKITEALRETEALTVSLKQSQKKERALEEDGRRLTEERDSALRSLRELQERTTSDKQTVASEDLLTENVTLRSELRDVREELQKRLEDLETQRRAETEARTRLKQLSRKNECKTQLEKERSEVERLKKALAALETERMGEAQEKCVKKNEEDNTLLQEKKDEMIELNMELKKQLSEVKTHLVLEQEERKRHEVEMMKQTTADCKKIEELEAEIKKLKSGPNCSQTHEAPTVANSPVTYLTLREDEFNSNKPESHSFCQLTDQRNAVISQVTQQTQQLAKAFEMQSQHISGLLVELQKKKTPSFIRRRNTTVKEDEGQDHDEELLSLDVKNLTQREVQPSSDAETPVVDNFQQIKIQNRIACTSQLKQGVSNEVNRESEQGPDLATELLNLRQENHFLKLKIESIPTPKPSGANTDVRNVFPLEEETPTALSDIGVVALQTKLQALSEENQQKTEELALWRLASEPMCTLTDQKQERRQGAGQLVTLLREDEILLPCSSNKLQGRILLSRLQQNLSEPKTPSYSILQEDRKDNSESDKENTCPTQHNQRNDTKNVCRTLGTEPSQLTDCNTVNLSSTEVKVVRPISRDTEGYMKCVSTQTESVSPELQSMHTLAELTEEEAVAESPTLSPTPCDKIQQSKGVMLTASFPIPADPARLAERIRRNRTQLSAAFDDTEYEPYGLPEVVMKGFADIPSGPSCPYIVRRGLLGTAAVPVLPKTMADAEETD</sequence>
<dbReference type="GO" id="GO:0051310">
    <property type="term" value="P:metaphase chromosome alignment"/>
    <property type="evidence" value="ECO:0007669"/>
    <property type="project" value="TreeGrafter"/>
</dbReference>
<proteinExistence type="predicted"/>
<dbReference type="Pfam" id="PF10490">
    <property type="entry name" value="CENP-F_C_Rb_bdg"/>
    <property type="match status" value="1"/>
</dbReference>
<feature type="domain" description="Kinetochore protein Cenp-F/LEK1 Rb protein-binding" evidence="4">
    <location>
        <begin position="1274"/>
        <end position="1306"/>
    </location>
</feature>
<dbReference type="GO" id="GO:0010389">
    <property type="term" value="P:regulation of G2/M transition of mitotic cell cycle"/>
    <property type="evidence" value="ECO:0007669"/>
    <property type="project" value="TreeGrafter"/>
</dbReference>
<feature type="region of interest" description="Disordered" evidence="2">
    <location>
        <begin position="620"/>
        <end position="642"/>
    </location>
</feature>
<feature type="region of interest" description="Disordered" evidence="2">
    <location>
        <begin position="499"/>
        <end position="524"/>
    </location>
</feature>
<feature type="compositionally biased region" description="Basic and acidic residues" evidence="2">
    <location>
        <begin position="329"/>
        <end position="343"/>
    </location>
</feature>
<feature type="compositionally biased region" description="Polar residues" evidence="2">
    <location>
        <begin position="499"/>
        <end position="510"/>
    </location>
</feature>
<dbReference type="EMBL" id="JBBPFD010000006">
    <property type="protein sequence ID" value="KAK7922439.1"/>
    <property type="molecule type" value="Genomic_DNA"/>
</dbReference>
<evidence type="ECO:0000259" key="3">
    <source>
        <dbReference type="Pfam" id="PF10481"/>
    </source>
</evidence>
<feature type="coiled-coil region" evidence="1">
    <location>
        <begin position="279"/>
        <end position="313"/>
    </location>
</feature>
<feature type="domain" description="Centromere protein Cenp-F N-terminal" evidence="3">
    <location>
        <begin position="176"/>
        <end position="336"/>
    </location>
</feature>
<evidence type="ECO:0000313" key="5">
    <source>
        <dbReference type="EMBL" id="KAK7922439.1"/>
    </source>
</evidence>
<feature type="coiled-coil region" evidence="1">
    <location>
        <begin position="1037"/>
        <end position="1064"/>
    </location>
</feature>
<evidence type="ECO:0000256" key="2">
    <source>
        <dbReference type="SAM" id="MobiDB-lite"/>
    </source>
</evidence>
<dbReference type="InterPro" id="IPR018463">
    <property type="entry name" value="Centromere_CenpF_N"/>
</dbReference>
<comment type="caution">
    <text evidence="5">The sequence shown here is derived from an EMBL/GenBank/DDBJ whole genome shotgun (WGS) entry which is preliminary data.</text>
</comment>
<evidence type="ECO:0000256" key="1">
    <source>
        <dbReference type="SAM" id="Coils"/>
    </source>
</evidence>
<accession>A0AAW0PQ10</accession>
<gene>
    <name evidence="5" type="ORF">WMY93_009341</name>
</gene>
<dbReference type="GO" id="GO:0008017">
    <property type="term" value="F:microtubule binding"/>
    <property type="evidence" value="ECO:0007669"/>
    <property type="project" value="InterPro"/>
</dbReference>
<protein>
    <submittedName>
        <fullName evidence="5">Uncharacterized protein</fullName>
    </submittedName>
</protein>
<feature type="region of interest" description="Disordered" evidence="2">
    <location>
        <begin position="473"/>
        <end position="492"/>
    </location>
</feature>
<keyword evidence="1" id="KW-0175">Coiled coil</keyword>
<dbReference type="InterPro" id="IPR043513">
    <property type="entry name" value="Cenp-F"/>
</dbReference>